<dbReference type="GO" id="GO:0006508">
    <property type="term" value="P:proteolysis"/>
    <property type="evidence" value="ECO:0007669"/>
    <property type="project" value="UniProtKB-KW"/>
</dbReference>
<dbReference type="SUPFAM" id="SSF52743">
    <property type="entry name" value="Subtilisin-like"/>
    <property type="match status" value="1"/>
</dbReference>
<keyword evidence="10" id="KW-1185">Reference proteome</keyword>
<evidence type="ECO:0000256" key="1">
    <source>
        <dbReference type="ARBA" id="ARBA00011073"/>
    </source>
</evidence>
<protein>
    <recommendedName>
        <fullName evidence="8">Peptidase S8/S53 domain-containing protein</fullName>
    </recommendedName>
</protein>
<feature type="chain" id="PRO_5020313249" description="Peptidase S8/S53 domain-containing protein" evidence="7">
    <location>
        <begin position="33"/>
        <end position="397"/>
    </location>
</feature>
<dbReference type="PRINTS" id="PR00723">
    <property type="entry name" value="SUBTILISIN"/>
</dbReference>
<dbReference type="AlphaFoldDB" id="A0A4R5A3X2"/>
<evidence type="ECO:0000313" key="9">
    <source>
        <dbReference type="EMBL" id="TDD65740.1"/>
    </source>
</evidence>
<dbReference type="InterPro" id="IPR036852">
    <property type="entry name" value="Peptidase_S8/S53_dom_sf"/>
</dbReference>
<proteinExistence type="inferred from homology"/>
<feature type="active site" description="Charge relay system" evidence="5">
    <location>
        <position position="257"/>
    </location>
</feature>
<dbReference type="PROSITE" id="PS51892">
    <property type="entry name" value="SUBTILASE"/>
    <property type="match status" value="1"/>
</dbReference>
<keyword evidence="4 5" id="KW-0720">Serine protease</keyword>
<feature type="domain" description="Peptidase S8/S53" evidence="8">
    <location>
        <begin position="58"/>
        <end position="305"/>
    </location>
</feature>
<feature type="signal peptide" evidence="7">
    <location>
        <begin position="1"/>
        <end position="32"/>
    </location>
</feature>
<dbReference type="PANTHER" id="PTHR43806">
    <property type="entry name" value="PEPTIDASE S8"/>
    <property type="match status" value="1"/>
</dbReference>
<evidence type="ECO:0000256" key="7">
    <source>
        <dbReference type="SAM" id="SignalP"/>
    </source>
</evidence>
<keyword evidence="3 5" id="KW-0378">Hydrolase</keyword>
<comment type="similarity">
    <text evidence="1 5">Belongs to the peptidase S8 family.</text>
</comment>
<keyword evidence="2 5" id="KW-0645">Protease</keyword>
<dbReference type="GO" id="GO:0004252">
    <property type="term" value="F:serine-type endopeptidase activity"/>
    <property type="evidence" value="ECO:0007669"/>
    <property type="project" value="UniProtKB-UniRule"/>
</dbReference>
<feature type="transmembrane region" description="Helical" evidence="6">
    <location>
        <begin position="364"/>
        <end position="384"/>
    </location>
</feature>
<dbReference type="InterPro" id="IPR015500">
    <property type="entry name" value="Peptidase_S8_subtilisin-rel"/>
</dbReference>
<sequence>MNGFQKTRRISAVLSAAIVNAAILLSSAPALASPQPRSEEWWFSAWEIERKVWPLTRGQGVVVALIDSGVEARLPDLKGAVLPGRGYDGASRADGRADDDTELGGHGTAMAALIAGQGHGTGMVGIAPRSRILPISAALHNYDQTIRYAVDHGAKVINFSTSTSASRCPDDVQESIAYAVQHDVVVVAAAGNDGFLSESGNSPANCPGVLGVGAVDAYLGIWEKSTPGDNIMVAAPGVAVGSIGKRGLFSRNNNGTSQATALTSGVVALMRARFPRMPAREVVQRILATAKDVGPKGWDKTSGYGAIIPYLALTETISRTASNPVYDRFDQVRPDNVVKPPPTTMPADRPRFDTLSEKGSDNRIRIGIFALLAAVCLGAGVMITRNFRHRVGRRDQG</sequence>
<dbReference type="Gene3D" id="3.40.50.200">
    <property type="entry name" value="Peptidase S8/S53 domain"/>
    <property type="match status" value="1"/>
</dbReference>
<dbReference type="Pfam" id="PF00082">
    <property type="entry name" value="Peptidase_S8"/>
    <property type="match status" value="1"/>
</dbReference>
<comment type="caution">
    <text evidence="9">The sequence shown here is derived from an EMBL/GenBank/DDBJ whole genome shotgun (WGS) entry which is preliminary data.</text>
</comment>
<evidence type="ECO:0000259" key="8">
    <source>
        <dbReference type="Pfam" id="PF00082"/>
    </source>
</evidence>
<organism evidence="9 10">
    <name type="scientific">Actinomadura rubrisoli</name>
    <dbReference type="NCBI Taxonomy" id="2530368"/>
    <lineage>
        <taxon>Bacteria</taxon>
        <taxon>Bacillati</taxon>
        <taxon>Actinomycetota</taxon>
        <taxon>Actinomycetes</taxon>
        <taxon>Streptosporangiales</taxon>
        <taxon>Thermomonosporaceae</taxon>
        <taxon>Actinomadura</taxon>
    </lineage>
</organism>
<keyword evidence="6" id="KW-0472">Membrane</keyword>
<evidence type="ECO:0000313" key="10">
    <source>
        <dbReference type="Proteomes" id="UP000294513"/>
    </source>
</evidence>
<feature type="active site" description="Charge relay system" evidence="5">
    <location>
        <position position="106"/>
    </location>
</feature>
<keyword evidence="7" id="KW-0732">Signal</keyword>
<dbReference type="PANTHER" id="PTHR43806:SF11">
    <property type="entry name" value="CEREVISIN-RELATED"/>
    <property type="match status" value="1"/>
</dbReference>
<dbReference type="EMBL" id="SMKU01000403">
    <property type="protein sequence ID" value="TDD65740.1"/>
    <property type="molecule type" value="Genomic_DNA"/>
</dbReference>
<feature type="active site" description="Charge relay system" evidence="5">
    <location>
        <position position="67"/>
    </location>
</feature>
<dbReference type="InterPro" id="IPR050131">
    <property type="entry name" value="Peptidase_S8_subtilisin-like"/>
</dbReference>
<evidence type="ECO:0000256" key="6">
    <source>
        <dbReference type="SAM" id="Phobius"/>
    </source>
</evidence>
<dbReference type="Proteomes" id="UP000294513">
    <property type="component" value="Unassembled WGS sequence"/>
</dbReference>
<evidence type="ECO:0000256" key="5">
    <source>
        <dbReference type="PROSITE-ProRule" id="PRU01240"/>
    </source>
</evidence>
<accession>A0A4R5A3X2</accession>
<name>A0A4R5A3X2_9ACTN</name>
<dbReference type="OrthoDB" id="3530033at2"/>
<keyword evidence="6" id="KW-0812">Transmembrane</keyword>
<evidence type="ECO:0000256" key="3">
    <source>
        <dbReference type="ARBA" id="ARBA00022801"/>
    </source>
</evidence>
<dbReference type="InterPro" id="IPR000209">
    <property type="entry name" value="Peptidase_S8/S53_dom"/>
</dbReference>
<gene>
    <name evidence="9" type="ORF">E1298_41065</name>
</gene>
<evidence type="ECO:0000256" key="4">
    <source>
        <dbReference type="ARBA" id="ARBA00022825"/>
    </source>
</evidence>
<evidence type="ECO:0000256" key="2">
    <source>
        <dbReference type="ARBA" id="ARBA00022670"/>
    </source>
</evidence>
<reference evidence="9 10" key="1">
    <citation type="submission" date="2019-03" db="EMBL/GenBank/DDBJ databases">
        <title>Draft genome sequences of novel Actinobacteria.</title>
        <authorList>
            <person name="Sahin N."/>
            <person name="Ay H."/>
            <person name="Saygin H."/>
        </authorList>
    </citation>
    <scope>NUCLEOTIDE SEQUENCE [LARGE SCALE GENOMIC DNA]</scope>
    <source>
        <strain evidence="9 10">H3C3</strain>
    </source>
</reference>
<keyword evidence="6" id="KW-1133">Transmembrane helix</keyword>